<evidence type="ECO:0000313" key="2">
    <source>
        <dbReference type="EMBL" id="MBM6911916.1"/>
    </source>
</evidence>
<gene>
    <name evidence="2" type="ORF">H6A01_01060</name>
</gene>
<evidence type="ECO:0000259" key="1">
    <source>
        <dbReference type="Pfam" id="PF01402"/>
    </source>
</evidence>
<comment type="caution">
    <text evidence="2">The sequence shown here is derived from an EMBL/GenBank/DDBJ whole genome shotgun (WGS) entry which is preliminary data.</text>
</comment>
<reference evidence="2 3" key="1">
    <citation type="journal article" date="2021" name="Sci. Rep.">
        <title>The distribution of antibiotic resistance genes in chicken gut microbiota commensals.</title>
        <authorList>
            <person name="Juricova H."/>
            <person name="Matiasovicova J."/>
            <person name="Kubasova T."/>
            <person name="Cejkova D."/>
            <person name="Rychlik I."/>
        </authorList>
    </citation>
    <scope>NUCLEOTIDE SEQUENCE [LARGE SCALE GENOMIC DNA]</scope>
    <source>
        <strain evidence="2 3">An537</strain>
    </source>
</reference>
<organism evidence="2 3">
    <name type="scientific">Veillonella magna</name>
    <dbReference type="NCBI Taxonomy" id="464322"/>
    <lineage>
        <taxon>Bacteria</taxon>
        <taxon>Bacillati</taxon>
        <taxon>Bacillota</taxon>
        <taxon>Negativicutes</taxon>
        <taxon>Veillonellales</taxon>
        <taxon>Veillonellaceae</taxon>
        <taxon>Veillonella</taxon>
    </lineage>
</organism>
<dbReference type="Pfam" id="PF01402">
    <property type="entry name" value="RHH_1"/>
    <property type="match status" value="1"/>
</dbReference>
<sequence length="84" mass="9670">MSFRDINDFYAKKQEEVKTAAAFVKAGDPEKKQTVTTAKQTKKRKKAVSLYVDDDIDEKLEQISKTTYRSKSQIIRDLLREALA</sequence>
<dbReference type="InterPro" id="IPR002145">
    <property type="entry name" value="CopG"/>
</dbReference>
<evidence type="ECO:0000313" key="3">
    <source>
        <dbReference type="Proteomes" id="UP000707138"/>
    </source>
</evidence>
<proteinExistence type="predicted"/>
<protein>
    <submittedName>
        <fullName evidence="2">CopG family transcriptional regulator</fullName>
    </submittedName>
</protein>
<dbReference type="EMBL" id="JACJLA010000001">
    <property type="protein sequence ID" value="MBM6911916.1"/>
    <property type="molecule type" value="Genomic_DNA"/>
</dbReference>
<feature type="domain" description="Ribbon-helix-helix protein CopG" evidence="1">
    <location>
        <begin position="46"/>
        <end position="84"/>
    </location>
</feature>
<dbReference type="Proteomes" id="UP000707138">
    <property type="component" value="Unassembled WGS sequence"/>
</dbReference>
<name>A0ABS2GCN3_9FIRM</name>
<accession>A0ABS2GCN3</accession>
<dbReference type="RefSeq" id="WP_205087232.1">
    <property type="nucleotide sequence ID" value="NZ_JACJLA010000001.1"/>
</dbReference>
<keyword evidence="3" id="KW-1185">Reference proteome</keyword>